<feature type="modified residue" description="4-aspartylphosphate" evidence="7">
    <location>
        <position position="54"/>
    </location>
</feature>
<dbReference type="RefSeq" id="WP_090761939.1">
    <property type="nucleotide sequence ID" value="NZ_FNFB01000004.1"/>
</dbReference>
<evidence type="ECO:0000256" key="8">
    <source>
        <dbReference type="PROSITE-ProRule" id="PRU01091"/>
    </source>
</evidence>
<dbReference type="InterPro" id="IPR011006">
    <property type="entry name" value="CheY-like_superfamily"/>
</dbReference>
<dbReference type="InterPro" id="IPR039420">
    <property type="entry name" value="WalR-like"/>
</dbReference>
<evidence type="ECO:0000313" key="12">
    <source>
        <dbReference type="Proteomes" id="UP000198683"/>
    </source>
</evidence>
<feature type="domain" description="OmpR/PhoB-type" evidence="10">
    <location>
        <begin position="127"/>
        <end position="225"/>
    </location>
</feature>
<evidence type="ECO:0000256" key="1">
    <source>
        <dbReference type="ARBA" id="ARBA00004496"/>
    </source>
</evidence>
<dbReference type="PROSITE" id="PS51755">
    <property type="entry name" value="OMPR_PHOB"/>
    <property type="match status" value="1"/>
</dbReference>
<keyword evidence="3" id="KW-0902">Two-component regulatory system</keyword>
<comment type="subcellular location">
    <subcellularLocation>
        <location evidence="1">Cytoplasm</location>
    </subcellularLocation>
</comment>
<keyword evidence="5 8" id="KW-0238">DNA-binding</keyword>
<keyword evidence="2 7" id="KW-0597">Phosphoprotein</keyword>
<evidence type="ECO:0000313" key="11">
    <source>
        <dbReference type="EMBL" id="SDJ96129.1"/>
    </source>
</evidence>
<dbReference type="SUPFAM" id="SSF52172">
    <property type="entry name" value="CheY-like"/>
    <property type="match status" value="1"/>
</dbReference>
<dbReference type="Gene3D" id="3.40.50.2300">
    <property type="match status" value="1"/>
</dbReference>
<dbReference type="GO" id="GO:0006355">
    <property type="term" value="P:regulation of DNA-templated transcription"/>
    <property type="evidence" value="ECO:0007669"/>
    <property type="project" value="InterPro"/>
</dbReference>
<dbReference type="GO" id="GO:0032993">
    <property type="term" value="C:protein-DNA complex"/>
    <property type="evidence" value="ECO:0007669"/>
    <property type="project" value="TreeGrafter"/>
</dbReference>
<keyword evidence="6" id="KW-0804">Transcription</keyword>
<dbReference type="EMBL" id="FNFB01000004">
    <property type="protein sequence ID" value="SDJ96129.1"/>
    <property type="molecule type" value="Genomic_DNA"/>
</dbReference>
<dbReference type="Pfam" id="PF00072">
    <property type="entry name" value="Response_reg"/>
    <property type="match status" value="1"/>
</dbReference>
<keyword evidence="12" id="KW-1185">Reference proteome</keyword>
<evidence type="ECO:0000259" key="9">
    <source>
        <dbReference type="PROSITE" id="PS50110"/>
    </source>
</evidence>
<protein>
    <submittedName>
        <fullName evidence="11">Two-component system, OmpR family, response regulator PrrA</fullName>
    </submittedName>
</protein>
<evidence type="ECO:0000256" key="3">
    <source>
        <dbReference type="ARBA" id="ARBA00023012"/>
    </source>
</evidence>
<dbReference type="SMART" id="SM00862">
    <property type="entry name" value="Trans_reg_C"/>
    <property type="match status" value="1"/>
</dbReference>
<proteinExistence type="predicted"/>
<evidence type="ECO:0000256" key="4">
    <source>
        <dbReference type="ARBA" id="ARBA00023015"/>
    </source>
</evidence>
<dbReference type="PROSITE" id="PS50110">
    <property type="entry name" value="RESPONSE_REGULATORY"/>
    <property type="match status" value="1"/>
</dbReference>
<gene>
    <name evidence="11" type="ORF">SAMN05421874_104213</name>
</gene>
<accession>A0A1G8XZW5</accession>
<organism evidence="11 12">
    <name type="scientific">Nonomuraea maritima</name>
    <dbReference type="NCBI Taxonomy" id="683260"/>
    <lineage>
        <taxon>Bacteria</taxon>
        <taxon>Bacillati</taxon>
        <taxon>Actinomycetota</taxon>
        <taxon>Actinomycetes</taxon>
        <taxon>Streptosporangiales</taxon>
        <taxon>Streptosporangiaceae</taxon>
        <taxon>Nonomuraea</taxon>
    </lineage>
</organism>
<dbReference type="OrthoDB" id="116118at2"/>
<dbReference type="PANTHER" id="PTHR48111">
    <property type="entry name" value="REGULATOR OF RPOS"/>
    <property type="match status" value="1"/>
</dbReference>
<dbReference type="PANTHER" id="PTHR48111:SF22">
    <property type="entry name" value="REGULATOR OF RPOS"/>
    <property type="match status" value="1"/>
</dbReference>
<dbReference type="STRING" id="683260.SAMN05421874_104213"/>
<dbReference type="Proteomes" id="UP000198683">
    <property type="component" value="Unassembled WGS sequence"/>
</dbReference>
<dbReference type="AlphaFoldDB" id="A0A1G8XZW5"/>
<sequence>MTAYRLIVVDDDQMGRLALYRGLRMEGFVVETAATGPLALELFDEVRPDAIVLDASMPGMSGVEVCRRLRAAGARAPVLLLSDRDEVDERVAGPAAGADDCVVRPFDVYELARRLRALLRRNGYASGPALTVGPLTVEPAAHRVTLDGREVRLAGRGFRLLEELARNAGIVMPRPLLLERVWGYDFEIAEDSVDAFVGYLRRELEAGGRARMLHTVRGAGFELREPRP</sequence>
<evidence type="ECO:0000259" key="10">
    <source>
        <dbReference type="PROSITE" id="PS51755"/>
    </source>
</evidence>
<dbReference type="SMART" id="SM00448">
    <property type="entry name" value="REC"/>
    <property type="match status" value="1"/>
</dbReference>
<name>A0A1G8XZW5_9ACTN</name>
<dbReference type="InterPro" id="IPR036388">
    <property type="entry name" value="WH-like_DNA-bd_sf"/>
</dbReference>
<dbReference type="GO" id="GO:0000976">
    <property type="term" value="F:transcription cis-regulatory region binding"/>
    <property type="evidence" value="ECO:0007669"/>
    <property type="project" value="TreeGrafter"/>
</dbReference>
<reference evidence="11 12" key="1">
    <citation type="submission" date="2016-10" db="EMBL/GenBank/DDBJ databases">
        <authorList>
            <person name="de Groot N.N."/>
        </authorList>
    </citation>
    <scope>NUCLEOTIDE SEQUENCE [LARGE SCALE GENOMIC DNA]</scope>
    <source>
        <strain evidence="11 12">CGMCC 4.5681</strain>
    </source>
</reference>
<dbReference type="InterPro" id="IPR001867">
    <property type="entry name" value="OmpR/PhoB-type_DNA-bd"/>
</dbReference>
<dbReference type="Gene3D" id="1.10.10.10">
    <property type="entry name" value="Winged helix-like DNA-binding domain superfamily/Winged helix DNA-binding domain"/>
    <property type="match status" value="1"/>
</dbReference>
<feature type="domain" description="Response regulatory" evidence="9">
    <location>
        <begin position="5"/>
        <end position="119"/>
    </location>
</feature>
<evidence type="ECO:0000256" key="2">
    <source>
        <dbReference type="ARBA" id="ARBA00022553"/>
    </source>
</evidence>
<feature type="DNA-binding region" description="OmpR/PhoB-type" evidence="8">
    <location>
        <begin position="127"/>
        <end position="225"/>
    </location>
</feature>
<evidence type="ECO:0000256" key="6">
    <source>
        <dbReference type="ARBA" id="ARBA00023163"/>
    </source>
</evidence>
<dbReference type="Pfam" id="PF00486">
    <property type="entry name" value="Trans_reg_C"/>
    <property type="match status" value="1"/>
</dbReference>
<dbReference type="CDD" id="cd00383">
    <property type="entry name" value="trans_reg_C"/>
    <property type="match status" value="1"/>
</dbReference>
<dbReference type="GO" id="GO:0005829">
    <property type="term" value="C:cytosol"/>
    <property type="evidence" value="ECO:0007669"/>
    <property type="project" value="TreeGrafter"/>
</dbReference>
<keyword evidence="4" id="KW-0805">Transcription regulation</keyword>
<dbReference type="InterPro" id="IPR001789">
    <property type="entry name" value="Sig_transdc_resp-reg_receiver"/>
</dbReference>
<dbReference type="GO" id="GO:0000156">
    <property type="term" value="F:phosphorelay response regulator activity"/>
    <property type="evidence" value="ECO:0007669"/>
    <property type="project" value="TreeGrafter"/>
</dbReference>
<evidence type="ECO:0000256" key="5">
    <source>
        <dbReference type="ARBA" id="ARBA00023125"/>
    </source>
</evidence>
<evidence type="ECO:0000256" key="7">
    <source>
        <dbReference type="PROSITE-ProRule" id="PRU00169"/>
    </source>
</evidence>